<comment type="caution">
    <text evidence="2">The sequence shown here is derived from an EMBL/GenBank/DDBJ whole genome shotgun (WGS) entry which is preliminary data.</text>
</comment>
<name>A0AAE0L5G3_9CHLO</name>
<evidence type="ECO:0000313" key="3">
    <source>
        <dbReference type="Proteomes" id="UP001190700"/>
    </source>
</evidence>
<dbReference type="EMBL" id="LGRX02008941">
    <property type="protein sequence ID" value="KAK3272494.1"/>
    <property type="molecule type" value="Genomic_DNA"/>
</dbReference>
<proteinExistence type="predicted"/>
<feature type="region of interest" description="Disordered" evidence="1">
    <location>
        <begin position="25"/>
        <end position="98"/>
    </location>
</feature>
<dbReference type="Proteomes" id="UP001190700">
    <property type="component" value="Unassembled WGS sequence"/>
</dbReference>
<evidence type="ECO:0000256" key="1">
    <source>
        <dbReference type="SAM" id="MobiDB-lite"/>
    </source>
</evidence>
<reference evidence="2 3" key="1">
    <citation type="journal article" date="2015" name="Genome Biol. Evol.">
        <title>Comparative Genomics of a Bacterivorous Green Alga Reveals Evolutionary Causalities and Consequences of Phago-Mixotrophic Mode of Nutrition.</title>
        <authorList>
            <person name="Burns J.A."/>
            <person name="Paasch A."/>
            <person name="Narechania A."/>
            <person name="Kim E."/>
        </authorList>
    </citation>
    <scope>NUCLEOTIDE SEQUENCE [LARGE SCALE GENOMIC DNA]</scope>
    <source>
        <strain evidence="2 3">PLY_AMNH</strain>
    </source>
</reference>
<organism evidence="2 3">
    <name type="scientific">Cymbomonas tetramitiformis</name>
    <dbReference type="NCBI Taxonomy" id="36881"/>
    <lineage>
        <taxon>Eukaryota</taxon>
        <taxon>Viridiplantae</taxon>
        <taxon>Chlorophyta</taxon>
        <taxon>Pyramimonadophyceae</taxon>
        <taxon>Pyramimonadales</taxon>
        <taxon>Pyramimonadaceae</taxon>
        <taxon>Cymbomonas</taxon>
    </lineage>
</organism>
<dbReference type="AlphaFoldDB" id="A0AAE0L5G3"/>
<sequence length="98" mass="10975">MSLAEPWDNRTMDVLTANEKVIEPTGESLACPGGGRGTAAREARPKRRRVIKIQGDKEEPPEEGRMEQARLRERDMETGRTRYQAPTPKGIRPGNGNF</sequence>
<accession>A0AAE0L5G3</accession>
<keyword evidence="3" id="KW-1185">Reference proteome</keyword>
<gene>
    <name evidence="2" type="ORF">CYMTET_19211</name>
</gene>
<evidence type="ECO:0000313" key="2">
    <source>
        <dbReference type="EMBL" id="KAK3272494.1"/>
    </source>
</evidence>
<feature type="compositionally biased region" description="Basic and acidic residues" evidence="1">
    <location>
        <begin position="54"/>
        <end position="80"/>
    </location>
</feature>
<protein>
    <submittedName>
        <fullName evidence="2">Uncharacterized protein</fullName>
    </submittedName>
</protein>